<evidence type="ECO:0000256" key="6">
    <source>
        <dbReference type="RuleBase" id="RU003943"/>
    </source>
</evidence>
<feature type="transmembrane region" description="Helical" evidence="7">
    <location>
        <begin position="12"/>
        <end position="33"/>
    </location>
</feature>
<dbReference type="PANTHER" id="PTHR30477:SF19">
    <property type="entry name" value="METAL ABC TRANSPORTER PERMEASE"/>
    <property type="match status" value="1"/>
</dbReference>
<dbReference type="InterPro" id="IPR037294">
    <property type="entry name" value="ABC_BtuC-like"/>
</dbReference>
<organism evidence="8 9">
    <name type="scientific">Oryzomicrobium terrae</name>
    <dbReference type="NCBI Taxonomy" id="1735038"/>
    <lineage>
        <taxon>Bacteria</taxon>
        <taxon>Pseudomonadati</taxon>
        <taxon>Pseudomonadota</taxon>
        <taxon>Betaproteobacteria</taxon>
        <taxon>Rhodocyclales</taxon>
        <taxon>Rhodocyclaceae</taxon>
        <taxon>Oryzomicrobium</taxon>
    </lineage>
</organism>
<comment type="subcellular location">
    <subcellularLocation>
        <location evidence="6">Cell membrane</location>
        <topology evidence="6">Multi-pass membrane protein</topology>
    </subcellularLocation>
    <subcellularLocation>
        <location evidence="1">Membrane</location>
        <topology evidence="1">Multi-pass membrane protein</topology>
    </subcellularLocation>
</comment>
<dbReference type="GO" id="GO:0043190">
    <property type="term" value="C:ATP-binding cassette (ABC) transporter complex"/>
    <property type="evidence" value="ECO:0007669"/>
    <property type="project" value="InterPro"/>
</dbReference>
<comment type="similarity">
    <text evidence="2 6">Belongs to the ABC-3 integral membrane protein family.</text>
</comment>
<dbReference type="InterPro" id="IPR001626">
    <property type="entry name" value="ABC_TroCD"/>
</dbReference>
<feature type="transmembrane region" description="Helical" evidence="7">
    <location>
        <begin position="91"/>
        <end position="113"/>
    </location>
</feature>
<gene>
    <name evidence="8" type="ORF">OTERR_03060</name>
</gene>
<accession>A0A5C1E4F4</accession>
<keyword evidence="5 7" id="KW-0472">Membrane</keyword>
<name>A0A5C1E4F4_9RHOO</name>
<evidence type="ECO:0000256" key="3">
    <source>
        <dbReference type="ARBA" id="ARBA00022692"/>
    </source>
</evidence>
<feature type="transmembrane region" description="Helical" evidence="7">
    <location>
        <begin position="221"/>
        <end position="242"/>
    </location>
</feature>
<feature type="transmembrane region" description="Helical" evidence="7">
    <location>
        <begin position="134"/>
        <end position="161"/>
    </location>
</feature>
<evidence type="ECO:0000256" key="4">
    <source>
        <dbReference type="ARBA" id="ARBA00022989"/>
    </source>
</evidence>
<dbReference type="SUPFAM" id="SSF81345">
    <property type="entry name" value="ABC transporter involved in vitamin B12 uptake, BtuC"/>
    <property type="match status" value="1"/>
</dbReference>
<evidence type="ECO:0000313" key="9">
    <source>
        <dbReference type="Proteomes" id="UP000323671"/>
    </source>
</evidence>
<dbReference type="KEGG" id="otr:OTERR_03060"/>
<keyword evidence="3 6" id="KW-0812">Transmembrane</keyword>
<protein>
    <recommendedName>
        <fullName evidence="10">Zinc transport system permease protein</fullName>
    </recommendedName>
</protein>
<evidence type="ECO:0000313" key="8">
    <source>
        <dbReference type="EMBL" id="QEL63782.1"/>
    </source>
</evidence>
<evidence type="ECO:0000256" key="2">
    <source>
        <dbReference type="ARBA" id="ARBA00008034"/>
    </source>
</evidence>
<keyword evidence="4 7" id="KW-1133">Transmembrane helix</keyword>
<reference evidence="8 9" key="1">
    <citation type="submission" date="2017-07" db="EMBL/GenBank/DDBJ databases">
        <title>Complete genome sequence of Oryzomicrobium terrae TPP412.</title>
        <authorList>
            <person name="Chiu L.-W."/>
            <person name="Lo K.-J."/>
            <person name="Tsai Y.-M."/>
            <person name="Lin S.-S."/>
            <person name="Kuo C.-H."/>
            <person name="Liu C.-T."/>
        </authorList>
    </citation>
    <scope>NUCLEOTIDE SEQUENCE [LARGE SCALE GENOMIC DNA]</scope>
    <source>
        <strain evidence="8 9">TPP412</strain>
    </source>
</reference>
<dbReference type="Proteomes" id="UP000323671">
    <property type="component" value="Chromosome"/>
</dbReference>
<evidence type="ECO:0000256" key="1">
    <source>
        <dbReference type="ARBA" id="ARBA00004141"/>
    </source>
</evidence>
<feature type="transmembrane region" description="Helical" evidence="7">
    <location>
        <begin position="248"/>
        <end position="266"/>
    </location>
</feature>
<evidence type="ECO:0008006" key="10">
    <source>
        <dbReference type="Google" id="ProtNLM"/>
    </source>
</evidence>
<dbReference type="GO" id="GO:0055085">
    <property type="term" value="P:transmembrane transport"/>
    <property type="evidence" value="ECO:0007669"/>
    <property type="project" value="InterPro"/>
</dbReference>
<evidence type="ECO:0000256" key="5">
    <source>
        <dbReference type="ARBA" id="ARBA00023136"/>
    </source>
</evidence>
<dbReference type="PANTHER" id="PTHR30477">
    <property type="entry name" value="ABC-TRANSPORTER METAL-BINDING PROTEIN"/>
    <property type="match status" value="1"/>
</dbReference>
<feature type="transmembrane region" description="Helical" evidence="7">
    <location>
        <begin position="181"/>
        <end position="209"/>
    </location>
</feature>
<keyword evidence="6" id="KW-0813">Transport</keyword>
<evidence type="ECO:0000256" key="7">
    <source>
        <dbReference type="SAM" id="Phobius"/>
    </source>
</evidence>
<dbReference type="GO" id="GO:0010043">
    <property type="term" value="P:response to zinc ion"/>
    <property type="evidence" value="ECO:0007669"/>
    <property type="project" value="TreeGrafter"/>
</dbReference>
<dbReference type="Pfam" id="PF00950">
    <property type="entry name" value="ABC-3"/>
    <property type="match status" value="1"/>
</dbReference>
<dbReference type="RefSeq" id="WP_054619622.1">
    <property type="nucleotide sequence ID" value="NZ_CP022579.1"/>
</dbReference>
<sequence length="272" mass="28003">MLQTELLLDPLFLKPFLTGLPYAVLLPLLGAYLRLKDEWLAALALAQTAAAGALVVLALAWPPAVGGLLGALLAATAKHGAEGLAPALRGAAYALLLLFGWGVAVLLVANLPVAERLGHALLDGQLYFTGTAELLTALAVLAIGLGGVAGLSRALLAAHFFPDHFRARGRSASRDHLLFDLLVAAALGFATMSVGVMAAFALVFVPPFLAFHRATSWRRGLVYAVACGLGGYVAAFALALLLDQPFGAVLSLVLAALALVGVLRASTGGRRG</sequence>
<dbReference type="AlphaFoldDB" id="A0A5C1E4F4"/>
<dbReference type="EMBL" id="CP022579">
    <property type="protein sequence ID" value="QEL63782.1"/>
    <property type="molecule type" value="Genomic_DNA"/>
</dbReference>
<keyword evidence="9" id="KW-1185">Reference proteome</keyword>
<proteinExistence type="inferred from homology"/>